<dbReference type="Pfam" id="PF05536">
    <property type="entry name" value="Neurochondrin"/>
    <property type="match status" value="1"/>
</dbReference>
<evidence type="ECO:0000313" key="1">
    <source>
        <dbReference type="EMBL" id="KAL3700351.1"/>
    </source>
</evidence>
<evidence type="ECO:0008006" key="3">
    <source>
        <dbReference type="Google" id="ProtNLM"/>
    </source>
</evidence>
<proteinExistence type="predicted"/>
<dbReference type="PANTHER" id="PTHR13109">
    <property type="entry name" value="NEUROCHONDRIN"/>
    <property type="match status" value="1"/>
</dbReference>
<dbReference type="Proteomes" id="UP001633002">
    <property type="component" value="Unassembled WGS sequence"/>
</dbReference>
<sequence length="685" mass="75775">MADTNVEQQARPMEASLDECLRLLRGGTDEQRFVGLLMVTKFVKGDDVDTVRKVFDAIGFQSIDRLIKSSRPGQEGTTPQQRSFLQLALGILAAFCRVPELASLSETISKIPLLVQTLANRDHEPATHDCLESLLLIATSSETGLKAIPMPQALPLVVHRLRSEPAAAPWAPTAVKLLHCLLTRIASENTIEEYAPSLTLVVLPVARQLSTRQDLSKFEALSVLYSLLVSNISMPIRAAMGAAAAEAEWLDDVRTGLGQILHSRIDISAAAEQKYIVLELLQAVVEIQGQTWLLGHVVFPPHPGQEQQPPHNRFFVLVVETLRVETAVLLNEVARMTFEVGQVAGTSKGNSVKERRLMSCFSLLEHIITIAAEQAENEEQREKGDLPGLLHDEYMISQKTLVALNEIIELVLEFLEDAEDHHQSEGETILACVRLASRFLAEVPVAHAERSRKLLSFMLSVTARDTERPFAAVQFMTPYLTQTTLTVEGCTALLSCNGHKKIVEYMAWTVQHYEPGCLVDICDILLNILIKKDEIAGLNAGEFSPVLPSFMAAVDIRLTDMESDMSAAICVSVMALTKEETLKQHREVGSGVFNKILRHICSTVERIVKGGGYSDEEDKEADLWDLVLSGCVICVEGKPSYPSLRIALHRLLSSLFVDRSFREQAYASVQLRSSMEELVRVLGLK</sequence>
<reference evidence="1 2" key="1">
    <citation type="submission" date="2024-09" db="EMBL/GenBank/DDBJ databases">
        <title>Chromosome-scale assembly of Riccia sorocarpa.</title>
        <authorList>
            <person name="Paukszto L."/>
        </authorList>
    </citation>
    <scope>NUCLEOTIDE SEQUENCE [LARGE SCALE GENOMIC DNA]</scope>
    <source>
        <strain evidence="1">LP-2024</strain>
        <tissue evidence="1">Aerial parts of the thallus</tissue>
    </source>
</reference>
<evidence type="ECO:0000313" key="2">
    <source>
        <dbReference type="Proteomes" id="UP001633002"/>
    </source>
</evidence>
<dbReference type="SUPFAM" id="SSF48371">
    <property type="entry name" value="ARM repeat"/>
    <property type="match status" value="1"/>
</dbReference>
<protein>
    <recommendedName>
        <fullName evidence="3">Neurochondrin</fullName>
    </recommendedName>
</protein>
<dbReference type="InterPro" id="IPR008709">
    <property type="entry name" value="Neurochondrin"/>
</dbReference>
<gene>
    <name evidence="1" type="ORF">R1sor_018373</name>
</gene>
<dbReference type="AlphaFoldDB" id="A0ABD3IAJ2"/>
<organism evidence="1 2">
    <name type="scientific">Riccia sorocarpa</name>
    <dbReference type="NCBI Taxonomy" id="122646"/>
    <lineage>
        <taxon>Eukaryota</taxon>
        <taxon>Viridiplantae</taxon>
        <taxon>Streptophyta</taxon>
        <taxon>Embryophyta</taxon>
        <taxon>Marchantiophyta</taxon>
        <taxon>Marchantiopsida</taxon>
        <taxon>Marchantiidae</taxon>
        <taxon>Marchantiales</taxon>
        <taxon>Ricciaceae</taxon>
        <taxon>Riccia</taxon>
    </lineage>
</organism>
<accession>A0ABD3IAJ2</accession>
<dbReference type="PANTHER" id="PTHR13109:SF7">
    <property type="entry name" value="NEUROCHONDRIN"/>
    <property type="match status" value="1"/>
</dbReference>
<comment type="caution">
    <text evidence="1">The sequence shown here is derived from an EMBL/GenBank/DDBJ whole genome shotgun (WGS) entry which is preliminary data.</text>
</comment>
<dbReference type="InterPro" id="IPR016024">
    <property type="entry name" value="ARM-type_fold"/>
</dbReference>
<dbReference type="EMBL" id="JBJQOH010000001">
    <property type="protein sequence ID" value="KAL3700351.1"/>
    <property type="molecule type" value="Genomic_DNA"/>
</dbReference>
<keyword evidence="2" id="KW-1185">Reference proteome</keyword>
<name>A0ABD3IAJ2_9MARC</name>